<gene>
    <name evidence="1" type="ORF">AVEN_184320_1</name>
</gene>
<dbReference type="AlphaFoldDB" id="A0A4Y2S693"/>
<reference evidence="1 2" key="1">
    <citation type="journal article" date="2019" name="Sci. Rep.">
        <title>Orb-weaving spider Araneus ventricosus genome elucidates the spidroin gene catalogue.</title>
        <authorList>
            <person name="Kono N."/>
            <person name="Nakamura H."/>
            <person name="Ohtoshi R."/>
            <person name="Moran D.A.P."/>
            <person name="Shinohara A."/>
            <person name="Yoshida Y."/>
            <person name="Fujiwara M."/>
            <person name="Mori M."/>
            <person name="Tomita M."/>
            <person name="Arakawa K."/>
        </authorList>
    </citation>
    <scope>NUCLEOTIDE SEQUENCE [LARGE SCALE GENOMIC DNA]</scope>
</reference>
<organism evidence="1 2">
    <name type="scientific">Araneus ventricosus</name>
    <name type="common">Orbweaver spider</name>
    <name type="synonym">Epeira ventricosa</name>
    <dbReference type="NCBI Taxonomy" id="182803"/>
    <lineage>
        <taxon>Eukaryota</taxon>
        <taxon>Metazoa</taxon>
        <taxon>Ecdysozoa</taxon>
        <taxon>Arthropoda</taxon>
        <taxon>Chelicerata</taxon>
        <taxon>Arachnida</taxon>
        <taxon>Araneae</taxon>
        <taxon>Araneomorphae</taxon>
        <taxon>Entelegynae</taxon>
        <taxon>Araneoidea</taxon>
        <taxon>Araneidae</taxon>
        <taxon>Araneus</taxon>
    </lineage>
</organism>
<accession>A0A4Y2S693</accession>
<evidence type="ECO:0000313" key="2">
    <source>
        <dbReference type="Proteomes" id="UP000499080"/>
    </source>
</evidence>
<comment type="caution">
    <text evidence="1">The sequence shown here is derived from an EMBL/GenBank/DDBJ whole genome shotgun (WGS) entry which is preliminary data.</text>
</comment>
<sequence>MSVGLVLAKFGKKDQTPSSCGMEVWREKLQLRCHPRHLAKNINYETSTDDTVYVNQAKQTTLRALPAQNYYKEVRPVINDNTVNQLHHHYWATTGTENLLIYEKASYPRAGRGGLVVRSRSVVSSKPDSREESPCMGPASRYIVSSGQTSRMLVRCGSLGRGYELRCHLTAVQSYKARLKIETRIALNRGANTTKLNISGMALEFTRQRAQPAV</sequence>
<proteinExistence type="predicted"/>
<keyword evidence="2" id="KW-1185">Reference proteome</keyword>
<dbReference type="Proteomes" id="UP000499080">
    <property type="component" value="Unassembled WGS sequence"/>
</dbReference>
<dbReference type="EMBL" id="BGPR01019990">
    <property type="protein sequence ID" value="GBN83527.1"/>
    <property type="molecule type" value="Genomic_DNA"/>
</dbReference>
<name>A0A4Y2S693_ARAVE</name>
<protein>
    <submittedName>
        <fullName evidence="1">Uncharacterized protein</fullName>
    </submittedName>
</protein>
<evidence type="ECO:0000313" key="1">
    <source>
        <dbReference type="EMBL" id="GBN83527.1"/>
    </source>
</evidence>